<dbReference type="InterPro" id="IPR002347">
    <property type="entry name" value="SDR_fam"/>
</dbReference>
<proteinExistence type="predicted"/>
<evidence type="ECO:0000313" key="1">
    <source>
        <dbReference type="EMBL" id="OEU18803.1"/>
    </source>
</evidence>
<feature type="non-terminal residue" evidence="1">
    <location>
        <position position="1"/>
    </location>
</feature>
<feature type="non-terminal residue" evidence="1">
    <location>
        <position position="292"/>
    </location>
</feature>
<gene>
    <name evidence="1" type="ORF">FRACYDRAFT_159508</name>
</gene>
<evidence type="ECO:0000313" key="2">
    <source>
        <dbReference type="Proteomes" id="UP000095751"/>
    </source>
</evidence>
<name>A0A1E7FLW6_9STRA</name>
<accession>A0A1E7FLW6</accession>
<dbReference type="Proteomes" id="UP000095751">
    <property type="component" value="Unassembled WGS sequence"/>
</dbReference>
<protein>
    <submittedName>
        <fullName evidence="1">NAD(P)-binding protein</fullName>
    </submittedName>
</protein>
<dbReference type="InterPro" id="IPR053011">
    <property type="entry name" value="SDR_family_member_7"/>
</dbReference>
<dbReference type="PRINTS" id="PR00081">
    <property type="entry name" value="GDHRDH"/>
</dbReference>
<keyword evidence="2" id="KW-1185">Reference proteome</keyword>
<dbReference type="InParanoid" id="A0A1E7FLW6"/>
<dbReference type="InterPro" id="IPR036291">
    <property type="entry name" value="NAD(P)-bd_dom_sf"/>
</dbReference>
<dbReference type="SUPFAM" id="SSF51735">
    <property type="entry name" value="NAD(P)-binding Rossmann-fold domains"/>
    <property type="match status" value="1"/>
</dbReference>
<dbReference type="AlphaFoldDB" id="A0A1E7FLW6"/>
<dbReference type="KEGG" id="fcy:FRACYDRAFT_159508"/>
<dbReference type="PANTHER" id="PTHR44269:SF2">
    <property type="entry name" value="DEHYDROGENASE_REDUCTASE SDR FAMILY MEMBER 7"/>
    <property type="match status" value="1"/>
</dbReference>
<dbReference type="InterPro" id="IPR020904">
    <property type="entry name" value="Sc_DH/Rdtase_CS"/>
</dbReference>
<organism evidence="1 2">
    <name type="scientific">Fragilariopsis cylindrus CCMP1102</name>
    <dbReference type="NCBI Taxonomy" id="635003"/>
    <lineage>
        <taxon>Eukaryota</taxon>
        <taxon>Sar</taxon>
        <taxon>Stramenopiles</taxon>
        <taxon>Ochrophyta</taxon>
        <taxon>Bacillariophyta</taxon>
        <taxon>Bacillariophyceae</taxon>
        <taxon>Bacillariophycidae</taxon>
        <taxon>Bacillariales</taxon>
        <taxon>Bacillariaceae</taxon>
        <taxon>Fragilariopsis</taxon>
    </lineage>
</organism>
<reference evidence="1 2" key="1">
    <citation type="submission" date="2016-09" db="EMBL/GenBank/DDBJ databases">
        <title>Extensive genetic diversity and differential bi-allelic expression allows diatom success in the polar Southern Ocean.</title>
        <authorList>
            <consortium name="DOE Joint Genome Institute"/>
            <person name="Mock T."/>
            <person name="Otillar R.P."/>
            <person name="Strauss J."/>
            <person name="Dupont C."/>
            <person name="Frickenhaus S."/>
            <person name="Maumus F."/>
            <person name="Mcmullan M."/>
            <person name="Sanges R."/>
            <person name="Schmutz J."/>
            <person name="Toseland A."/>
            <person name="Valas R."/>
            <person name="Veluchamy A."/>
            <person name="Ward B.J."/>
            <person name="Allen A."/>
            <person name="Barry K."/>
            <person name="Falciatore A."/>
            <person name="Ferrante M."/>
            <person name="Fortunato A.E."/>
            <person name="Gloeckner G."/>
            <person name="Gruber A."/>
            <person name="Hipkin R."/>
            <person name="Janech M."/>
            <person name="Kroth P."/>
            <person name="Leese F."/>
            <person name="Lindquist E."/>
            <person name="Lyon B.R."/>
            <person name="Martin J."/>
            <person name="Mayer C."/>
            <person name="Parker M."/>
            <person name="Quesneville H."/>
            <person name="Raymond J."/>
            <person name="Uhlig C."/>
            <person name="Valentin K.U."/>
            <person name="Worden A.Z."/>
            <person name="Armbrust E.V."/>
            <person name="Bowler C."/>
            <person name="Green B."/>
            <person name="Moulton V."/>
            <person name="Van Oosterhout C."/>
            <person name="Grigoriev I."/>
        </authorList>
    </citation>
    <scope>NUCLEOTIDE SEQUENCE [LARGE SCALE GENOMIC DNA]</scope>
    <source>
        <strain evidence="1 2">CCMP1102</strain>
    </source>
</reference>
<dbReference type="Gene3D" id="3.40.50.720">
    <property type="entry name" value="NAD(P)-binding Rossmann-like Domain"/>
    <property type="match status" value="1"/>
</dbReference>
<dbReference type="PROSITE" id="PS00061">
    <property type="entry name" value="ADH_SHORT"/>
    <property type="match status" value="1"/>
</dbReference>
<sequence length="292" mass="31993">FQGKSIWITGASSGIGKELALRASKYGAKNLILTGRSPERLQIVADSCSESSASISILPFDMTATNDEFHKAIFSLEKILGDDNLDCVVLNAGRGQLQPAETTSSSTTSEIFQINALSPIALSQILLEKGILNKEKKGRRRRRQQLVITSSVGALIGLPLSSSYAASKHALHGYFNTLRAEKTWLDISLICPGTVDTSFHSNYVGGSDHTGDSPNEDKQALRTRKMKMPLDRCARLYISSLMQGNSESWIAEQPILSGLYINQFLPGIFQKILAKTGPLRLKAWEEGKDLYD</sequence>
<dbReference type="Pfam" id="PF00106">
    <property type="entry name" value="adh_short"/>
    <property type="match status" value="1"/>
</dbReference>
<dbReference type="OrthoDB" id="5307821at2759"/>
<dbReference type="PANTHER" id="PTHR44269">
    <property type="entry name" value="DEHYDROGENASE/REDUCTASE SDR FAMILY MEMBER 7-RELATED"/>
    <property type="match status" value="1"/>
</dbReference>
<dbReference type="EMBL" id="KV784356">
    <property type="protein sequence ID" value="OEU18803.1"/>
    <property type="molecule type" value="Genomic_DNA"/>
</dbReference>